<evidence type="ECO:0000256" key="10">
    <source>
        <dbReference type="ARBA" id="ARBA00022967"/>
    </source>
</evidence>
<comment type="catalytic activity">
    <reaction evidence="18">
        <text>a ubiquinone + NADH + 5 H(+)(in) = a ubiquinol + NAD(+) + 4 H(+)(out)</text>
        <dbReference type="Rhea" id="RHEA:29091"/>
        <dbReference type="Rhea" id="RHEA-COMP:9565"/>
        <dbReference type="Rhea" id="RHEA-COMP:9566"/>
        <dbReference type="ChEBI" id="CHEBI:15378"/>
        <dbReference type="ChEBI" id="CHEBI:16389"/>
        <dbReference type="ChEBI" id="CHEBI:17976"/>
        <dbReference type="ChEBI" id="CHEBI:57540"/>
        <dbReference type="ChEBI" id="CHEBI:57945"/>
        <dbReference type="EC" id="7.1.1.2"/>
    </reaction>
</comment>
<keyword evidence="7" id="KW-0679">Respiratory chain</keyword>
<gene>
    <name evidence="22" type="primary">ND2</name>
</gene>
<dbReference type="InterPro" id="IPR001750">
    <property type="entry name" value="ND/Mrp_TM"/>
</dbReference>
<sequence length="327" mass="38731">MKFSKLSLMVMFIMTIVWGSSSLSWFSMWMALEMNTMMFMPLMWMGSFQQHSESVMKYFLIQGISSMMFIGLALSLNMPIYFQLSNYIYVIMFITIMLKIGMFPFMFWYVEVIVKCTFLSMKMILTIQKFLPMMMMSYIFYELKLTWLYIFIIVNAILGAISALNQTGLKKIISFSSITQMSWMVMSIYMGFSLYLIYFFVYSLIVIYLCSFISNNMIYLFLDLLMIKNMFFSLNILSLAGLPPFSGFVIKWLVFDFMIINGYYLLGFFLIMSSLITLYFYLRLMFVVPIMSMVNLKFFNYIYSNIFLKIMGIMNLVVIPFMLIIYL</sequence>
<evidence type="ECO:0000256" key="16">
    <source>
        <dbReference type="ARBA" id="ARBA00023136"/>
    </source>
</evidence>
<dbReference type="EMBL" id="AY457170">
    <property type="protein sequence ID" value="AAS18905.1"/>
    <property type="molecule type" value="Genomic_DNA"/>
</dbReference>
<feature type="transmembrane region" description="Helical" evidence="19">
    <location>
        <begin position="196"/>
        <end position="222"/>
    </location>
</feature>
<reference evidence="22" key="1">
    <citation type="journal article" date="2007" name="BMC Genomics">
        <title>The complete mitochondrial genome of the sea spider Achelia bituberculata (Pycnogonida, Ammotheidae): arthropod ground pattern of gene arrangement.</title>
        <authorList>
            <person name="Park S.J."/>
            <person name="Lee Y.S."/>
            <person name="Hwang U.W."/>
        </authorList>
    </citation>
    <scope>NUCLEOTIDE SEQUENCE</scope>
</reference>
<dbReference type="GO" id="GO:0005743">
    <property type="term" value="C:mitochondrial inner membrane"/>
    <property type="evidence" value="ECO:0007669"/>
    <property type="project" value="UniProtKB-SubCell"/>
</dbReference>
<evidence type="ECO:0000256" key="12">
    <source>
        <dbReference type="ARBA" id="ARBA00022989"/>
    </source>
</evidence>
<evidence type="ECO:0000256" key="1">
    <source>
        <dbReference type="ARBA" id="ARBA00003257"/>
    </source>
</evidence>
<evidence type="ECO:0000256" key="18">
    <source>
        <dbReference type="ARBA" id="ARBA00049551"/>
    </source>
</evidence>
<evidence type="ECO:0000256" key="11">
    <source>
        <dbReference type="ARBA" id="ARBA00022982"/>
    </source>
</evidence>
<comment type="subcellular location">
    <subcellularLocation>
        <location evidence="2">Mitochondrion inner membrane</location>
        <topology evidence="2">Multi-pass membrane protein</topology>
    </subcellularLocation>
</comment>
<evidence type="ECO:0000256" key="9">
    <source>
        <dbReference type="ARBA" id="ARBA00022792"/>
    </source>
</evidence>
<evidence type="ECO:0000256" key="14">
    <source>
        <dbReference type="ARBA" id="ARBA00023075"/>
    </source>
</evidence>
<feature type="transmembrane region" description="Helical" evidence="19">
    <location>
        <begin position="261"/>
        <end position="282"/>
    </location>
</feature>
<evidence type="ECO:0000256" key="3">
    <source>
        <dbReference type="ARBA" id="ARBA00007012"/>
    </source>
</evidence>
<keyword evidence="14" id="KW-0830">Ubiquinone</keyword>
<feature type="transmembrane region" description="Helical" evidence="19">
    <location>
        <begin position="58"/>
        <end position="81"/>
    </location>
</feature>
<evidence type="ECO:0000256" key="7">
    <source>
        <dbReference type="ARBA" id="ARBA00022660"/>
    </source>
</evidence>
<evidence type="ECO:0000259" key="21">
    <source>
        <dbReference type="Pfam" id="PF00361"/>
    </source>
</evidence>
<evidence type="ECO:0000256" key="15">
    <source>
        <dbReference type="ARBA" id="ARBA00023128"/>
    </source>
</evidence>
<evidence type="ECO:0000256" key="19">
    <source>
        <dbReference type="SAM" id="Phobius"/>
    </source>
</evidence>
<proteinExistence type="inferred from homology"/>
<dbReference type="GO" id="GO:0008137">
    <property type="term" value="F:NADH dehydrogenase (ubiquinone) activity"/>
    <property type="evidence" value="ECO:0007669"/>
    <property type="project" value="UniProtKB-EC"/>
</dbReference>
<comment type="similarity">
    <text evidence="3">Belongs to the complex I subunit 2 family.</text>
</comment>
<dbReference type="GO" id="GO:0006120">
    <property type="term" value="P:mitochondrial electron transport, NADH to ubiquinone"/>
    <property type="evidence" value="ECO:0007669"/>
    <property type="project" value="TreeGrafter"/>
</dbReference>
<feature type="transmembrane region" description="Helical" evidence="19">
    <location>
        <begin position="234"/>
        <end position="255"/>
    </location>
</feature>
<evidence type="ECO:0000256" key="20">
    <source>
        <dbReference type="SAM" id="SignalP"/>
    </source>
</evidence>
<feature type="transmembrane region" description="Helical" evidence="19">
    <location>
        <begin position="122"/>
        <end position="141"/>
    </location>
</feature>
<keyword evidence="13" id="KW-0520">NAD</keyword>
<feature type="signal peptide" evidence="20">
    <location>
        <begin position="1"/>
        <end position="19"/>
    </location>
</feature>
<feature type="transmembrane region" description="Helical" evidence="19">
    <location>
        <begin position="147"/>
        <end position="165"/>
    </location>
</feature>
<keyword evidence="16 19" id="KW-0472">Membrane</keyword>
<keyword evidence="12 19" id="KW-1133">Transmembrane helix</keyword>
<feature type="domain" description="NADH:quinone oxidoreductase/Mrp antiporter transmembrane" evidence="21">
    <location>
        <begin position="23"/>
        <end position="277"/>
    </location>
</feature>
<evidence type="ECO:0000256" key="8">
    <source>
        <dbReference type="ARBA" id="ARBA00022692"/>
    </source>
</evidence>
<evidence type="ECO:0000256" key="13">
    <source>
        <dbReference type="ARBA" id="ARBA00023027"/>
    </source>
</evidence>
<keyword evidence="15 22" id="KW-0496">Mitochondrion</keyword>
<evidence type="ECO:0000256" key="5">
    <source>
        <dbReference type="ARBA" id="ARBA00021008"/>
    </source>
</evidence>
<geneLocation type="mitochondrion" evidence="22"/>
<accession>A7E1P4</accession>
<protein>
    <recommendedName>
        <fullName evidence="5">NADH-ubiquinone oxidoreductase chain 2</fullName>
        <ecNumber evidence="4">7.1.1.2</ecNumber>
    </recommendedName>
    <alternativeName>
        <fullName evidence="17">NADH dehydrogenase subunit 2</fullName>
    </alternativeName>
</protein>
<evidence type="ECO:0000256" key="4">
    <source>
        <dbReference type="ARBA" id="ARBA00012944"/>
    </source>
</evidence>
<dbReference type="Pfam" id="PF00361">
    <property type="entry name" value="Proton_antipo_M"/>
    <property type="match status" value="1"/>
</dbReference>
<keyword evidence="6" id="KW-0813">Transport</keyword>
<keyword evidence="10" id="KW-1278">Translocase</keyword>
<feature type="chain" id="PRO_5002705780" description="NADH-ubiquinone oxidoreductase chain 2" evidence="20">
    <location>
        <begin position="20"/>
        <end position="327"/>
    </location>
</feature>
<evidence type="ECO:0000313" key="22">
    <source>
        <dbReference type="EMBL" id="AAS18905.1"/>
    </source>
</evidence>
<organism evidence="22">
    <name type="scientific">Achelia bituberculata</name>
    <name type="common">Sea spider</name>
    <dbReference type="NCBI Taxonomy" id="262805"/>
    <lineage>
        <taxon>Eukaryota</taxon>
        <taxon>Metazoa</taxon>
        <taxon>Ecdysozoa</taxon>
        <taxon>Arthropoda</taxon>
        <taxon>Chelicerata</taxon>
        <taxon>Pycnogonida</taxon>
        <taxon>Pantopoda</taxon>
        <taxon>Ammotheidae</taxon>
        <taxon>Achelia</taxon>
    </lineage>
</organism>
<keyword evidence="11" id="KW-0249">Electron transport</keyword>
<keyword evidence="20" id="KW-0732">Signal</keyword>
<keyword evidence="9" id="KW-0999">Mitochondrion inner membrane</keyword>
<dbReference type="PANTHER" id="PTHR46552">
    <property type="entry name" value="NADH-UBIQUINONE OXIDOREDUCTASE CHAIN 2"/>
    <property type="match status" value="1"/>
</dbReference>
<keyword evidence="8 19" id="KW-0812">Transmembrane</keyword>
<name>A7E1P4_ACHBT</name>
<evidence type="ECO:0000256" key="17">
    <source>
        <dbReference type="ARBA" id="ARBA00031028"/>
    </source>
</evidence>
<dbReference type="PANTHER" id="PTHR46552:SF1">
    <property type="entry name" value="NADH-UBIQUINONE OXIDOREDUCTASE CHAIN 2"/>
    <property type="match status" value="1"/>
</dbReference>
<dbReference type="InterPro" id="IPR050175">
    <property type="entry name" value="Complex_I_Subunit_2"/>
</dbReference>
<dbReference type="EC" id="7.1.1.2" evidence="4"/>
<comment type="function">
    <text evidence="1">Core subunit of the mitochondrial membrane respiratory chain NADH dehydrogenase (Complex I) that is believed to belong to the minimal assembly required for catalysis. Complex I functions in the transfer of electrons from NADH to the respiratory chain. The immediate electron acceptor for the enzyme is believed to be ubiquinone.</text>
</comment>
<feature type="transmembrane region" description="Helical" evidence="19">
    <location>
        <begin position="302"/>
        <end position="326"/>
    </location>
</feature>
<dbReference type="AlphaFoldDB" id="A7E1P4"/>
<evidence type="ECO:0000256" key="2">
    <source>
        <dbReference type="ARBA" id="ARBA00004448"/>
    </source>
</evidence>
<evidence type="ECO:0000256" key="6">
    <source>
        <dbReference type="ARBA" id="ARBA00022448"/>
    </source>
</evidence>
<feature type="transmembrane region" description="Helical" evidence="19">
    <location>
        <begin position="87"/>
        <end position="110"/>
    </location>
</feature>